<evidence type="ECO:0000313" key="1">
    <source>
        <dbReference type="EMBL" id="MBX58435.1"/>
    </source>
</evidence>
<reference evidence="1" key="1">
    <citation type="submission" date="2018-02" db="EMBL/GenBank/DDBJ databases">
        <title>Rhizophora mucronata_Transcriptome.</title>
        <authorList>
            <person name="Meera S.P."/>
            <person name="Sreeshan A."/>
            <person name="Augustine A."/>
        </authorList>
    </citation>
    <scope>NUCLEOTIDE SEQUENCE</scope>
    <source>
        <tissue evidence="1">Leaf</tissue>
    </source>
</reference>
<sequence length="33" mass="3772">MSAMILLLLYGRSYVHMYMAFSFLVCNVGNNLV</sequence>
<organism evidence="1">
    <name type="scientific">Rhizophora mucronata</name>
    <name type="common">Asiatic mangrove</name>
    <dbReference type="NCBI Taxonomy" id="61149"/>
    <lineage>
        <taxon>Eukaryota</taxon>
        <taxon>Viridiplantae</taxon>
        <taxon>Streptophyta</taxon>
        <taxon>Embryophyta</taxon>
        <taxon>Tracheophyta</taxon>
        <taxon>Spermatophyta</taxon>
        <taxon>Magnoliopsida</taxon>
        <taxon>eudicotyledons</taxon>
        <taxon>Gunneridae</taxon>
        <taxon>Pentapetalae</taxon>
        <taxon>rosids</taxon>
        <taxon>fabids</taxon>
        <taxon>Malpighiales</taxon>
        <taxon>Rhizophoraceae</taxon>
        <taxon>Rhizophora</taxon>
    </lineage>
</organism>
<proteinExistence type="predicted"/>
<accession>A0A2P2PUN6</accession>
<dbReference type="AlphaFoldDB" id="A0A2P2PUN6"/>
<name>A0A2P2PUN6_RHIMU</name>
<dbReference type="EMBL" id="GGEC01077951">
    <property type="protein sequence ID" value="MBX58435.1"/>
    <property type="molecule type" value="Transcribed_RNA"/>
</dbReference>
<protein>
    <submittedName>
        <fullName evidence="1">Uncharacterized protein</fullName>
    </submittedName>
</protein>